<keyword evidence="3" id="KW-1185">Reference proteome</keyword>
<name>A0ABS0SXV6_9CAUL</name>
<organism evidence="2 3">
    <name type="scientific">Caulobacter hibisci</name>
    <dbReference type="NCBI Taxonomy" id="2035993"/>
    <lineage>
        <taxon>Bacteria</taxon>
        <taxon>Pseudomonadati</taxon>
        <taxon>Pseudomonadota</taxon>
        <taxon>Alphaproteobacteria</taxon>
        <taxon>Caulobacterales</taxon>
        <taxon>Caulobacteraceae</taxon>
        <taxon>Caulobacter</taxon>
    </lineage>
</organism>
<dbReference type="Proteomes" id="UP000639859">
    <property type="component" value="Unassembled WGS sequence"/>
</dbReference>
<dbReference type="RefSeq" id="WP_198576366.1">
    <property type="nucleotide sequence ID" value="NZ_JADWOX010000007.1"/>
</dbReference>
<evidence type="ECO:0000313" key="2">
    <source>
        <dbReference type="EMBL" id="MBI1684453.1"/>
    </source>
</evidence>
<dbReference type="EMBL" id="JADWOX010000007">
    <property type="protein sequence ID" value="MBI1684453.1"/>
    <property type="molecule type" value="Genomic_DNA"/>
</dbReference>
<feature type="region of interest" description="Disordered" evidence="1">
    <location>
        <begin position="1"/>
        <end position="67"/>
    </location>
</feature>
<evidence type="ECO:0000256" key="1">
    <source>
        <dbReference type="SAM" id="MobiDB-lite"/>
    </source>
</evidence>
<accession>A0ABS0SXV6</accession>
<protein>
    <submittedName>
        <fullName evidence="2">Uncharacterized protein</fullName>
    </submittedName>
</protein>
<feature type="compositionally biased region" description="Polar residues" evidence="1">
    <location>
        <begin position="58"/>
        <end position="67"/>
    </location>
</feature>
<evidence type="ECO:0000313" key="3">
    <source>
        <dbReference type="Proteomes" id="UP000639859"/>
    </source>
</evidence>
<reference evidence="2 3" key="1">
    <citation type="submission" date="2020-11" db="EMBL/GenBank/DDBJ databases">
        <title>genome sequence of strain KACC 18849.</title>
        <authorList>
            <person name="Gao J."/>
            <person name="Zhang X."/>
        </authorList>
    </citation>
    <scope>NUCLEOTIDE SEQUENCE [LARGE SCALE GENOMIC DNA]</scope>
    <source>
        <strain evidence="2 3">KACC 18849</strain>
    </source>
</reference>
<sequence>MSFLRAPKAPESQTPPNPDDVANRSNDARRRRLLGGGRNATVLGQMAEGASAGGASPRTLTGLNPGG</sequence>
<gene>
    <name evidence="2" type="ORF">I4Q42_12315</name>
</gene>
<proteinExistence type="predicted"/>
<comment type="caution">
    <text evidence="2">The sequence shown here is derived from an EMBL/GenBank/DDBJ whole genome shotgun (WGS) entry which is preliminary data.</text>
</comment>